<sequence>MDKVHGVAALKVNGDDFYDGSRSFEGLSDIVGLPVDQMNFVISQFTALILAALFRTSLRPGVVSPVARHTFGLIVGLCMGYFCFGKQAVHLAGLPAICYTIIRTQDPRIVQRVVLTVALGYLSSIHFYRQMYDYGSYSLDITGPLMVITQKVISLAYSIHDGFTRRELELTSLQRHQAVKIMPTTLEYFSYVLHFQALMAGPVIFYRDYIDFIHGTKLNGTSFSGFYDDSSKHVNEIVLEPSPTQIVMKKVIASLTCAVLFVVFIPVFPIQRVKDDEFLDSSMAYKIWYLMISTMMVRFKYYYAWLFADAICNNSGLGYNGLDAEGKPQWDLFSNIDVFKFETSLSLKESIEAWNKGTNNWLRMVTYERAGRHKTIFTFALSAIWHGFYPGYYLTFATGALFTFASRTVRRSIRPYFLGSNNMKLFYDAVTFITTRVFMAYLTFSFVLLEFMPSVKIYISMYLIPHLLSLVAILVLPVLPLGYVNCKRQLPSTNGQSNFHPTIIQPEQHNGLSKKTQ</sequence>
<evidence type="ECO:0000256" key="3">
    <source>
        <dbReference type="ARBA" id="ARBA00022692"/>
    </source>
</evidence>
<evidence type="ECO:0000256" key="4">
    <source>
        <dbReference type="ARBA" id="ARBA00022989"/>
    </source>
</evidence>
<feature type="transmembrane region" description="Helical" evidence="7">
    <location>
        <begin position="251"/>
        <end position="271"/>
    </location>
</feature>
<evidence type="ECO:0000313" key="9">
    <source>
        <dbReference type="RefSeq" id="XP_011300527.1"/>
    </source>
</evidence>
<dbReference type="GO" id="GO:0016020">
    <property type="term" value="C:membrane"/>
    <property type="evidence" value="ECO:0007669"/>
    <property type="project" value="UniProtKB-SubCell"/>
</dbReference>
<evidence type="ECO:0000256" key="7">
    <source>
        <dbReference type="SAM" id="Phobius"/>
    </source>
</evidence>
<feature type="transmembrane region" description="Helical" evidence="7">
    <location>
        <begin position="425"/>
        <end position="449"/>
    </location>
</feature>
<feature type="transmembrane region" description="Helical" evidence="7">
    <location>
        <begin position="461"/>
        <end position="483"/>
    </location>
</feature>
<dbReference type="KEGG" id="fas:105264977"/>
<dbReference type="Proteomes" id="UP000694866">
    <property type="component" value="Unplaced"/>
</dbReference>
<dbReference type="PANTHER" id="PTHR13906:SF4">
    <property type="entry name" value="LYSOPHOSPHOLIPID ACYLTRANSFERASE 6"/>
    <property type="match status" value="1"/>
</dbReference>
<keyword evidence="4 7" id="KW-1133">Transmembrane helix</keyword>
<dbReference type="RefSeq" id="XP_011300527.1">
    <property type="nucleotide sequence ID" value="XM_011302225.1"/>
</dbReference>
<dbReference type="GeneID" id="105264977"/>
<feature type="transmembrane region" description="Helical" evidence="7">
    <location>
        <begin position="40"/>
        <end position="58"/>
    </location>
</feature>
<keyword evidence="3 7" id="KW-0812">Transmembrane</keyword>
<keyword evidence="8" id="KW-1185">Reference proteome</keyword>
<dbReference type="InterPro" id="IPR004299">
    <property type="entry name" value="MBOAT_fam"/>
</dbReference>
<dbReference type="CTD" id="36045"/>
<keyword evidence="5 7" id="KW-0472">Membrane</keyword>
<evidence type="ECO:0000256" key="6">
    <source>
        <dbReference type="ARBA" id="ARBA00023315"/>
    </source>
</evidence>
<evidence type="ECO:0000256" key="2">
    <source>
        <dbReference type="ARBA" id="ARBA00022679"/>
    </source>
</evidence>
<evidence type="ECO:0000256" key="5">
    <source>
        <dbReference type="ARBA" id="ARBA00023136"/>
    </source>
</evidence>
<feature type="transmembrane region" description="Helical" evidence="7">
    <location>
        <begin position="376"/>
        <end position="405"/>
    </location>
</feature>
<feature type="transmembrane region" description="Helical" evidence="7">
    <location>
        <begin position="109"/>
        <end position="128"/>
    </location>
</feature>
<gene>
    <name evidence="9" type="primary">oys</name>
</gene>
<dbReference type="InterPro" id="IPR049941">
    <property type="entry name" value="LPLAT_7/PORCN-like"/>
</dbReference>
<evidence type="ECO:0000256" key="1">
    <source>
        <dbReference type="ARBA" id="ARBA00004141"/>
    </source>
</evidence>
<reference evidence="9" key="1">
    <citation type="submission" date="2025-08" db="UniProtKB">
        <authorList>
            <consortium name="RefSeq"/>
        </authorList>
    </citation>
    <scope>IDENTIFICATION</scope>
    <source>
        <strain evidence="9">USDA-PBARC FA_bdor</strain>
        <tissue evidence="9">Whole organism</tissue>
    </source>
</reference>
<organism evidence="8 9">
    <name type="scientific">Fopius arisanus</name>
    <dbReference type="NCBI Taxonomy" id="64838"/>
    <lineage>
        <taxon>Eukaryota</taxon>
        <taxon>Metazoa</taxon>
        <taxon>Ecdysozoa</taxon>
        <taxon>Arthropoda</taxon>
        <taxon>Hexapoda</taxon>
        <taxon>Insecta</taxon>
        <taxon>Pterygota</taxon>
        <taxon>Neoptera</taxon>
        <taxon>Endopterygota</taxon>
        <taxon>Hymenoptera</taxon>
        <taxon>Apocrita</taxon>
        <taxon>Ichneumonoidea</taxon>
        <taxon>Braconidae</taxon>
        <taxon>Opiinae</taxon>
        <taxon>Fopius</taxon>
    </lineage>
</organism>
<keyword evidence="2" id="KW-0808">Transferase</keyword>
<protein>
    <submittedName>
        <fullName evidence="9">Lysophospholipid acyltransferase 1</fullName>
    </submittedName>
</protein>
<dbReference type="GO" id="GO:0030258">
    <property type="term" value="P:lipid modification"/>
    <property type="evidence" value="ECO:0007669"/>
    <property type="project" value="TreeGrafter"/>
</dbReference>
<accession>A0A9R1T097</accession>
<dbReference type="Pfam" id="PF03062">
    <property type="entry name" value="MBOAT"/>
    <property type="match status" value="1"/>
</dbReference>
<keyword evidence="6 9" id="KW-0012">Acyltransferase</keyword>
<dbReference type="AlphaFoldDB" id="A0A9R1T097"/>
<dbReference type="OrthoDB" id="286734at2759"/>
<feature type="transmembrane region" description="Helical" evidence="7">
    <location>
        <begin position="70"/>
        <end position="89"/>
    </location>
</feature>
<dbReference type="PANTHER" id="PTHR13906">
    <property type="entry name" value="PORCUPINE"/>
    <property type="match status" value="1"/>
</dbReference>
<name>A0A9R1T097_9HYME</name>
<proteinExistence type="predicted"/>
<dbReference type="GO" id="GO:0016746">
    <property type="term" value="F:acyltransferase activity"/>
    <property type="evidence" value="ECO:0007669"/>
    <property type="project" value="UniProtKB-KW"/>
</dbReference>
<comment type="subcellular location">
    <subcellularLocation>
        <location evidence="1">Membrane</location>
        <topology evidence="1">Multi-pass membrane protein</topology>
    </subcellularLocation>
</comment>
<evidence type="ECO:0000313" key="8">
    <source>
        <dbReference type="Proteomes" id="UP000694866"/>
    </source>
</evidence>